<dbReference type="SUPFAM" id="SSF55315">
    <property type="entry name" value="L30e-like"/>
    <property type="match status" value="1"/>
</dbReference>
<sequence length="263" mass="27783">MTMDKGRNRQKPPYKTNRSKDSAVDGEGWIWGRHAVLAALANPRREKRRLLLTLNAQREVPEGTAFEDAKPDAISATLPEGAVHQGFALRATAPAPETVRAVADPTHGILVVLDQVTDPQNVGAVFRSAAAFGARAIILQDRKAPPLFGATAKASVGATETVRHVRVTNIADTLIELKKAGRFVIGLAGDGELALPEAIQKHGGAGLVIVMGAEDKGLRPRVAENCDALVSIPTTGAIESLNISNAAAIALYAAYAARPDRKV</sequence>
<dbReference type="Gene3D" id="3.40.1280.10">
    <property type="match status" value="1"/>
</dbReference>
<dbReference type="GO" id="GO:0032259">
    <property type="term" value="P:methylation"/>
    <property type="evidence" value="ECO:0007669"/>
    <property type="project" value="UniProtKB-KW"/>
</dbReference>
<organism evidence="5 6">
    <name type="scientific">Hyphobacterium lacteum</name>
    <dbReference type="NCBI Taxonomy" id="3116575"/>
    <lineage>
        <taxon>Bacteria</taxon>
        <taxon>Pseudomonadati</taxon>
        <taxon>Pseudomonadota</taxon>
        <taxon>Alphaproteobacteria</taxon>
        <taxon>Maricaulales</taxon>
        <taxon>Maricaulaceae</taxon>
        <taxon>Hyphobacterium</taxon>
    </lineage>
</organism>
<dbReference type="SUPFAM" id="SSF75217">
    <property type="entry name" value="alpha/beta knot"/>
    <property type="match status" value="1"/>
</dbReference>
<dbReference type="InterPro" id="IPR013123">
    <property type="entry name" value="SpoU_subst-bd"/>
</dbReference>
<dbReference type="InterPro" id="IPR001537">
    <property type="entry name" value="SpoU_MeTrfase"/>
</dbReference>
<proteinExistence type="predicted"/>
<evidence type="ECO:0000259" key="4">
    <source>
        <dbReference type="SMART" id="SM00967"/>
    </source>
</evidence>
<name>A0ABU7LTF7_9PROT</name>
<gene>
    <name evidence="5" type="ORF">V0U79_12610</name>
</gene>
<dbReference type="Pfam" id="PF00588">
    <property type="entry name" value="SpoU_methylase"/>
    <property type="match status" value="1"/>
</dbReference>
<keyword evidence="2" id="KW-0808">Transferase</keyword>
<dbReference type="GO" id="GO:0008168">
    <property type="term" value="F:methyltransferase activity"/>
    <property type="evidence" value="ECO:0007669"/>
    <property type="project" value="UniProtKB-KW"/>
</dbReference>
<dbReference type="Proteomes" id="UP001354971">
    <property type="component" value="Unassembled WGS sequence"/>
</dbReference>
<dbReference type="CDD" id="cd18103">
    <property type="entry name" value="SpoU-like_RlmB"/>
    <property type="match status" value="1"/>
</dbReference>
<keyword evidence="6" id="KW-1185">Reference proteome</keyword>
<dbReference type="SMART" id="SM00967">
    <property type="entry name" value="SpoU_sub_bind"/>
    <property type="match status" value="1"/>
</dbReference>
<evidence type="ECO:0000256" key="1">
    <source>
        <dbReference type="ARBA" id="ARBA00022603"/>
    </source>
</evidence>
<feature type="region of interest" description="Disordered" evidence="3">
    <location>
        <begin position="1"/>
        <end position="23"/>
    </location>
</feature>
<dbReference type="PANTHER" id="PTHR46429">
    <property type="entry name" value="23S RRNA (GUANOSINE-2'-O-)-METHYLTRANSFERASE RLMB"/>
    <property type="match status" value="1"/>
</dbReference>
<dbReference type="InterPro" id="IPR029026">
    <property type="entry name" value="tRNA_m1G_MTases_N"/>
</dbReference>
<dbReference type="InterPro" id="IPR029028">
    <property type="entry name" value="Alpha/beta_knot_MTases"/>
</dbReference>
<evidence type="ECO:0000256" key="2">
    <source>
        <dbReference type="ARBA" id="ARBA00022679"/>
    </source>
</evidence>
<dbReference type="InterPro" id="IPR029064">
    <property type="entry name" value="Ribosomal_eL30-like_sf"/>
</dbReference>
<accession>A0ABU7LTF7</accession>
<dbReference type="EMBL" id="JAZDRP010000009">
    <property type="protein sequence ID" value="MEE2527210.1"/>
    <property type="molecule type" value="Genomic_DNA"/>
</dbReference>
<evidence type="ECO:0000256" key="3">
    <source>
        <dbReference type="SAM" id="MobiDB-lite"/>
    </source>
</evidence>
<evidence type="ECO:0000313" key="5">
    <source>
        <dbReference type="EMBL" id="MEE2527210.1"/>
    </source>
</evidence>
<dbReference type="InterPro" id="IPR004441">
    <property type="entry name" value="rRNA_MeTrfase_TrmH"/>
</dbReference>
<feature type="domain" description="RNA 2-O ribose methyltransferase substrate binding" evidence="4">
    <location>
        <begin position="29"/>
        <end position="97"/>
    </location>
</feature>
<reference evidence="5 6" key="1">
    <citation type="submission" date="2024-01" db="EMBL/GenBank/DDBJ databases">
        <title>Hyphobacterium bacterium isolated from marine sediment.</title>
        <authorList>
            <person name="Zhao S."/>
        </authorList>
    </citation>
    <scope>NUCLEOTIDE SEQUENCE [LARGE SCALE GENOMIC DNA]</scope>
    <source>
        <strain evidence="6">HN65</strain>
    </source>
</reference>
<evidence type="ECO:0000313" key="6">
    <source>
        <dbReference type="Proteomes" id="UP001354971"/>
    </source>
</evidence>
<keyword evidence="1 5" id="KW-0489">Methyltransferase</keyword>
<comment type="caution">
    <text evidence="5">The sequence shown here is derived from an EMBL/GenBank/DDBJ whole genome shotgun (WGS) entry which is preliminary data.</text>
</comment>
<dbReference type="PANTHER" id="PTHR46429:SF1">
    <property type="entry name" value="23S RRNA (GUANOSINE-2'-O-)-METHYLTRANSFERASE RLMB"/>
    <property type="match status" value="1"/>
</dbReference>
<dbReference type="RefSeq" id="WP_330199872.1">
    <property type="nucleotide sequence ID" value="NZ_JAZDRP010000009.1"/>
</dbReference>
<protein>
    <submittedName>
        <fullName evidence="5">RNA methyltransferase</fullName>
    </submittedName>
</protein>